<evidence type="ECO:0000256" key="5">
    <source>
        <dbReference type="ARBA" id="ARBA00022842"/>
    </source>
</evidence>
<feature type="site" description="Increases nucleophilicity of active site Cys" evidence="7">
    <location>
        <position position="438"/>
    </location>
</feature>
<comment type="similarity">
    <text evidence="7">Belongs to the CobB/CbiA family.</text>
</comment>
<keyword evidence="5 7" id="KW-0460">Magnesium</keyword>
<dbReference type="OrthoDB" id="9764035at2"/>
<keyword evidence="2 7" id="KW-0436">Ligase</keyword>
<evidence type="ECO:0000259" key="8">
    <source>
        <dbReference type="Pfam" id="PF01656"/>
    </source>
</evidence>
<keyword evidence="11" id="KW-1185">Reference proteome</keyword>
<comment type="caution">
    <text evidence="10">The sequence shown here is derived from an EMBL/GenBank/DDBJ whole genome shotgun (WGS) entry which is preliminary data.</text>
</comment>
<dbReference type="RefSeq" id="WP_102330483.1">
    <property type="nucleotide sequence ID" value="NZ_CP058566.2"/>
</dbReference>
<evidence type="ECO:0000256" key="7">
    <source>
        <dbReference type="HAMAP-Rule" id="MF_00027"/>
    </source>
</evidence>
<dbReference type="NCBIfam" id="TIGR00379">
    <property type="entry name" value="cobB"/>
    <property type="match status" value="1"/>
</dbReference>
<evidence type="ECO:0000256" key="6">
    <source>
        <dbReference type="ARBA" id="ARBA00022962"/>
    </source>
</evidence>
<dbReference type="Pfam" id="PF07685">
    <property type="entry name" value="GATase_3"/>
    <property type="match status" value="1"/>
</dbReference>
<dbReference type="CDD" id="cd05388">
    <property type="entry name" value="CobB_N"/>
    <property type="match status" value="1"/>
</dbReference>
<dbReference type="NCBIfam" id="NF002204">
    <property type="entry name" value="PRK01077.1"/>
    <property type="match status" value="1"/>
</dbReference>
<evidence type="ECO:0000256" key="3">
    <source>
        <dbReference type="ARBA" id="ARBA00022741"/>
    </source>
</evidence>
<dbReference type="InterPro" id="IPR027417">
    <property type="entry name" value="P-loop_NTPase"/>
</dbReference>
<dbReference type="Pfam" id="PF01656">
    <property type="entry name" value="CbiA"/>
    <property type="match status" value="1"/>
</dbReference>
<dbReference type="Proteomes" id="UP000235653">
    <property type="component" value="Unassembled WGS sequence"/>
</dbReference>
<dbReference type="EMBL" id="JQAN02000006">
    <property type="protein sequence ID" value="PPD58997.1"/>
    <property type="molecule type" value="Genomic_DNA"/>
</dbReference>
<dbReference type="Gene3D" id="3.40.50.880">
    <property type="match status" value="1"/>
</dbReference>
<reference evidence="10 11" key="1">
    <citation type="journal article" date="2017" name="ISME J.">
        <title>Grape pomace compost harbors organohalide-respiring Dehalogenimonas species with novel reductive dehalogenase genes.</title>
        <authorList>
            <person name="Yang Y."/>
            <person name="Higgins S.A."/>
            <person name="Yan J."/>
            <person name="Simsir B."/>
            <person name="Chourey K."/>
            <person name="Iyer R."/>
            <person name="Hettich R.L."/>
            <person name="Baldwin B."/>
            <person name="Ogles D.M."/>
            <person name="Loffler F.E."/>
        </authorList>
    </citation>
    <scope>NUCLEOTIDE SEQUENCE [LARGE SCALE GENOMIC DNA]</scope>
    <source>
        <strain evidence="10 11">GP</strain>
    </source>
</reference>
<dbReference type="AlphaFoldDB" id="A0A2P5P9N4"/>
<feature type="domain" description="CobQ/CobB/MinD/ParA nucleotide binding" evidence="8">
    <location>
        <begin position="7"/>
        <end position="192"/>
    </location>
</feature>
<comment type="pathway">
    <text evidence="7">Cofactor biosynthesis; adenosylcobalamin biosynthesis; cob(II)yrinate a,c-diamide from sirohydrochlorin (anaerobic route): step 10/10.</text>
</comment>
<comment type="cofactor">
    <cofactor evidence="1 7">
        <name>Mg(2+)</name>
        <dbReference type="ChEBI" id="CHEBI:18420"/>
    </cofactor>
</comment>
<evidence type="ECO:0000256" key="1">
    <source>
        <dbReference type="ARBA" id="ARBA00001946"/>
    </source>
</evidence>
<feature type="domain" description="CobB/CobQ-like glutamine amidotransferase" evidence="9">
    <location>
        <begin position="252"/>
        <end position="444"/>
    </location>
</feature>
<gene>
    <name evidence="7" type="primary">cbiA</name>
    <name evidence="10" type="ORF">JP09_003820</name>
</gene>
<keyword evidence="7" id="KW-0169">Cobalamin biosynthesis</keyword>
<dbReference type="GO" id="GO:0009236">
    <property type="term" value="P:cobalamin biosynthetic process"/>
    <property type="evidence" value="ECO:0007669"/>
    <property type="project" value="UniProtKB-UniRule"/>
</dbReference>
<keyword evidence="6 7" id="KW-0315">Glutamine amidotransferase</keyword>
<dbReference type="UniPathway" id="UPA00148">
    <property type="reaction ID" value="UER00231"/>
</dbReference>
<organism evidence="10 11">
    <name type="scientific">Dehalogenimonas etheniformans</name>
    <dbReference type="NCBI Taxonomy" id="1536648"/>
    <lineage>
        <taxon>Bacteria</taxon>
        <taxon>Bacillati</taxon>
        <taxon>Chloroflexota</taxon>
        <taxon>Dehalococcoidia</taxon>
        <taxon>Dehalococcoidales</taxon>
        <taxon>Dehalococcoidaceae</taxon>
        <taxon>Dehalogenimonas</taxon>
    </lineage>
</organism>
<dbReference type="SUPFAM" id="SSF52317">
    <property type="entry name" value="Class I glutamine amidotransferase-like"/>
    <property type="match status" value="1"/>
</dbReference>
<evidence type="ECO:0000313" key="11">
    <source>
        <dbReference type="Proteomes" id="UP000235653"/>
    </source>
</evidence>
<comment type="domain">
    <text evidence="7">Comprises of two domains. The C-terminal domain contains the binding site for glutamine and catalyzes the hydrolysis of this substrate to glutamate and ammonia. The N-terminal domain is anticipated to bind ATP and cobyrinate and catalyzes the ultimate synthesis of the diamide product. The ammonia produced via the glutaminase domain is probably translocated to the adjacent domain via a molecular tunnel, where it reacts with an activated intermediate.</text>
</comment>
<evidence type="ECO:0000313" key="10">
    <source>
        <dbReference type="EMBL" id="PPD58997.1"/>
    </source>
</evidence>
<name>A0A2P5P9N4_9CHLR</name>
<dbReference type="InterPro" id="IPR029062">
    <property type="entry name" value="Class_I_gatase-like"/>
</dbReference>
<comment type="miscellaneous">
    <text evidence="7">The a and c carboxylates of cobyrinate are activated for nucleophilic attack via formation of a phosphorylated intermediate by ATP. CbiA catalyzes first the amidation of the c-carboxylate, and then that of the a-carboxylate.</text>
</comment>
<evidence type="ECO:0000256" key="4">
    <source>
        <dbReference type="ARBA" id="ARBA00022840"/>
    </source>
</evidence>
<dbReference type="Gene3D" id="3.40.50.300">
    <property type="entry name" value="P-loop containing nucleotide triphosphate hydrolases"/>
    <property type="match status" value="2"/>
</dbReference>
<dbReference type="HAMAP" id="MF_00027">
    <property type="entry name" value="CobB_CbiA"/>
    <property type="match status" value="1"/>
</dbReference>
<evidence type="ECO:0000259" key="9">
    <source>
        <dbReference type="Pfam" id="PF07685"/>
    </source>
</evidence>
<dbReference type="InterPro" id="IPR002586">
    <property type="entry name" value="CobQ/CobB/MinD/ParA_Nub-bd_dom"/>
</dbReference>
<dbReference type="InterPro" id="IPR011698">
    <property type="entry name" value="GATase_3"/>
</dbReference>
<dbReference type="PANTHER" id="PTHR43873:SF1">
    <property type="entry name" value="COBYRINATE A,C-DIAMIDE SYNTHASE"/>
    <property type="match status" value="1"/>
</dbReference>
<dbReference type="GO" id="GO:0005524">
    <property type="term" value="F:ATP binding"/>
    <property type="evidence" value="ECO:0007669"/>
    <property type="project" value="UniProtKB-UniRule"/>
</dbReference>
<dbReference type="InterPro" id="IPR004484">
    <property type="entry name" value="CbiA/CobB_synth"/>
</dbReference>
<proteinExistence type="inferred from homology"/>
<feature type="active site" description="Nucleophile" evidence="7">
    <location>
        <position position="335"/>
    </location>
</feature>
<dbReference type="PANTHER" id="PTHR43873">
    <property type="entry name" value="COBYRINATE A,C-DIAMIDE SYNTHASE"/>
    <property type="match status" value="1"/>
</dbReference>
<sequence length="459" mass="50185">MNIPRFVIAGTSSGVGKTTIATGITYALHRRGLRVQPFKCGPDYIDPGYLSLAASGYCHNLDSWMLPEGNLKELFSYFNRSKDIAVVEGVMGLYDGHRKPEGGGSTAKIAKIIDAPVILVLNIAKMSESAAAMALGYCTYDPDVKVSGIILNQVGSQSHLRSAKSAIEERCGVPVIGYLPKTANLTLPERHLGLVPVAERGGGKSFLDELGDLIEEHIDLDQLLDLARKAPEFTLKQNAVLFPDHPISPRCRIAVARDEAFNFYYEANIEMLRAWGAEIVNFSPVADSILPAGTNGVYIGGGFPEVFLRELEANLSMKRAIRDAVASELPVYAECGGLMYLSQGIADFRGNRYEMVGLLPGYCEMQNKLQRLGYTKATALKSTPIAGKGQPIRGHLFHWSKLDEPDQTVAAYQVTDPKEQLEGFVLGPENNLLASYLHLHFGSDPRLAQKFVESATHRK</sequence>
<accession>A0A2P5P9N4</accession>
<dbReference type="CDD" id="cd03130">
    <property type="entry name" value="GATase1_CobB"/>
    <property type="match status" value="1"/>
</dbReference>
<evidence type="ECO:0000256" key="2">
    <source>
        <dbReference type="ARBA" id="ARBA00022598"/>
    </source>
</evidence>
<comment type="function">
    <text evidence="7">Catalyzes the ATP-dependent amidation of the two carboxylate groups at positions a and c of cobyrinate, using either L-glutamine or ammonia as the nitrogen source.</text>
</comment>
<protein>
    <recommendedName>
        <fullName evidence="7">Cobyrinate a,c-diamide synthase</fullName>
        <ecNumber evidence="7">6.3.5.11</ecNumber>
    </recommendedName>
    <alternativeName>
        <fullName evidence="7">Cobyrinic acid a,c-diamide synthetase</fullName>
    </alternativeName>
</protein>
<dbReference type="PROSITE" id="PS51274">
    <property type="entry name" value="GATASE_COBBQ"/>
    <property type="match status" value="1"/>
</dbReference>
<dbReference type="GO" id="GO:0042242">
    <property type="term" value="F:cobyrinic acid a,c-diamide synthase activity"/>
    <property type="evidence" value="ECO:0007669"/>
    <property type="project" value="UniProtKB-UniRule"/>
</dbReference>
<dbReference type="SUPFAM" id="SSF52540">
    <property type="entry name" value="P-loop containing nucleoside triphosphate hydrolases"/>
    <property type="match status" value="1"/>
</dbReference>
<comment type="catalytic activity">
    <reaction evidence="7">
        <text>cob(II)yrinate + 2 L-glutamine + 2 ATP + 2 H2O = cob(II)yrinate a,c diamide + 2 L-glutamate + 2 ADP + 2 phosphate + 2 H(+)</text>
        <dbReference type="Rhea" id="RHEA:26289"/>
        <dbReference type="ChEBI" id="CHEBI:15377"/>
        <dbReference type="ChEBI" id="CHEBI:15378"/>
        <dbReference type="ChEBI" id="CHEBI:29985"/>
        <dbReference type="ChEBI" id="CHEBI:30616"/>
        <dbReference type="ChEBI" id="CHEBI:43474"/>
        <dbReference type="ChEBI" id="CHEBI:58359"/>
        <dbReference type="ChEBI" id="CHEBI:58537"/>
        <dbReference type="ChEBI" id="CHEBI:58894"/>
        <dbReference type="ChEBI" id="CHEBI:456216"/>
        <dbReference type="EC" id="6.3.5.11"/>
    </reaction>
</comment>
<dbReference type="EC" id="6.3.5.11" evidence="7"/>
<keyword evidence="4 7" id="KW-0067">ATP-binding</keyword>
<keyword evidence="3 7" id="KW-0547">Nucleotide-binding</keyword>